<dbReference type="Gene3D" id="1.10.150.80">
    <property type="entry name" value="HRDC domain"/>
    <property type="match status" value="2"/>
</dbReference>
<organism evidence="7 8">
    <name type="scientific">Xanthomonas axonopodis pv. vasculorum</name>
    <dbReference type="NCBI Taxonomy" id="325777"/>
    <lineage>
        <taxon>Bacteria</taxon>
        <taxon>Pseudomonadati</taxon>
        <taxon>Pseudomonadota</taxon>
        <taxon>Gammaproteobacteria</taxon>
        <taxon>Lysobacterales</taxon>
        <taxon>Lysobacteraceae</taxon>
        <taxon>Xanthomonas</taxon>
    </lineage>
</organism>
<protein>
    <recommendedName>
        <fullName evidence="6">Ribonuclease D</fullName>
        <shortName evidence="6">RNase D</shortName>
        <ecNumber evidence="6">3.1.13.5</ecNumber>
    </recommendedName>
</protein>
<dbReference type="GO" id="GO:0003676">
    <property type="term" value="F:nucleic acid binding"/>
    <property type="evidence" value="ECO:0007669"/>
    <property type="project" value="InterPro"/>
</dbReference>
<reference evidence="7 8" key="1">
    <citation type="submission" date="2014-09" db="EMBL/GenBank/DDBJ databases">
        <title>A draft genome sequence for Xanthomonas axonopodis pv. vasculorum NCPPB 900.</title>
        <authorList>
            <person name="Harrison J."/>
            <person name="Studholme D.J."/>
        </authorList>
    </citation>
    <scope>NUCLEOTIDE SEQUENCE [LARGE SCALE GENOMIC DNA]</scope>
    <source>
        <strain evidence="7 8">NCPPB 900</strain>
    </source>
</reference>
<evidence type="ECO:0000256" key="2">
    <source>
        <dbReference type="ARBA" id="ARBA00022694"/>
    </source>
</evidence>
<comment type="caution">
    <text evidence="7">The sequence shown here is derived from an EMBL/GenBank/DDBJ whole genome shotgun (WGS) entry which is preliminary data.</text>
</comment>
<keyword evidence="1 6" id="KW-0963">Cytoplasm</keyword>
<dbReference type="GO" id="GO:0000166">
    <property type="term" value="F:nucleotide binding"/>
    <property type="evidence" value="ECO:0007669"/>
    <property type="project" value="InterPro"/>
</dbReference>
<comment type="function">
    <text evidence="6">Exonuclease involved in the 3' processing of various precursor tRNAs. Initiates hydrolysis at the 3'-terminus of an RNA molecule and releases 5'-mononucleotides.</text>
</comment>
<dbReference type="InterPro" id="IPR012337">
    <property type="entry name" value="RNaseH-like_sf"/>
</dbReference>
<evidence type="ECO:0000256" key="5">
    <source>
        <dbReference type="ARBA" id="ARBA00022839"/>
    </source>
</evidence>
<dbReference type="PANTHER" id="PTHR47649:SF1">
    <property type="entry name" value="RIBONUCLEASE D"/>
    <property type="match status" value="1"/>
</dbReference>
<evidence type="ECO:0000313" key="7">
    <source>
        <dbReference type="EMBL" id="KGE52110.1"/>
    </source>
</evidence>
<dbReference type="GO" id="GO:0033890">
    <property type="term" value="F:ribonuclease D activity"/>
    <property type="evidence" value="ECO:0007669"/>
    <property type="project" value="UniProtKB-UniRule"/>
</dbReference>
<keyword evidence="3 6" id="KW-0540">Nuclease</keyword>
<name>A0A098PYI3_9XANT</name>
<dbReference type="GO" id="GO:0042780">
    <property type="term" value="P:tRNA 3'-end processing"/>
    <property type="evidence" value="ECO:0007669"/>
    <property type="project" value="UniProtKB-UniRule"/>
</dbReference>
<comment type="cofactor">
    <cofactor evidence="6">
        <name>a divalent metal cation</name>
        <dbReference type="ChEBI" id="CHEBI:60240"/>
    </cofactor>
</comment>
<dbReference type="SUPFAM" id="SSF47819">
    <property type="entry name" value="HRDC-like"/>
    <property type="match status" value="2"/>
</dbReference>
<keyword evidence="2 6" id="KW-0819">tRNA processing</keyword>
<dbReference type="GO" id="GO:0005737">
    <property type="term" value="C:cytoplasm"/>
    <property type="evidence" value="ECO:0007669"/>
    <property type="project" value="UniProtKB-SubCell"/>
</dbReference>
<gene>
    <name evidence="6" type="primary">rnd</name>
    <name evidence="7" type="ORF">GW15_0210755</name>
</gene>
<dbReference type="PANTHER" id="PTHR47649">
    <property type="entry name" value="RIBONUCLEASE D"/>
    <property type="match status" value="1"/>
</dbReference>
<comment type="catalytic activity">
    <reaction evidence="6">
        <text>Exonucleolytic cleavage that removes extra residues from the 3'-terminus of tRNA to produce 5'-mononucleotides.</text>
        <dbReference type="EC" id="3.1.13.5"/>
    </reaction>
</comment>
<proteinExistence type="inferred from homology"/>
<dbReference type="GO" id="GO:0008408">
    <property type="term" value="F:3'-5' exonuclease activity"/>
    <property type="evidence" value="ECO:0007669"/>
    <property type="project" value="InterPro"/>
</dbReference>
<dbReference type="HOGENOM" id="CLU_042387_0_0_6"/>
<dbReference type="InterPro" id="IPR044876">
    <property type="entry name" value="HRDC_dom_sf"/>
</dbReference>
<dbReference type="STRING" id="325777.GW15_0210755"/>
<dbReference type="Pfam" id="PF00570">
    <property type="entry name" value="HRDC"/>
    <property type="match status" value="1"/>
</dbReference>
<dbReference type="EMBL" id="JPHD02000073">
    <property type="protein sequence ID" value="KGE52110.1"/>
    <property type="molecule type" value="Genomic_DNA"/>
</dbReference>
<keyword evidence="5 6" id="KW-0269">Exonuclease</keyword>
<keyword evidence="4 6" id="KW-0378">Hydrolase</keyword>
<dbReference type="InterPro" id="IPR010997">
    <property type="entry name" value="HRDC-like_sf"/>
</dbReference>
<dbReference type="RefSeq" id="WP_042822752.1">
    <property type="nucleotide sequence ID" value="NZ_CP053649.1"/>
</dbReference>
<dbReference type="SUPFAM" id="SSF53098">
    <property type="entry name" value="Ribonuclease H-like"/>
    <property type="match status" value="1"/>
</dbReference>
<dbReference type="AlphaFoldDB" id="A0A098PYI3"/>
<evidence type="ECO:0000313" key="8">
    <source>
        <dbReference type="Proteomes" id="UP000028012"/>
    </source>
</evidence>
<dbReference type="Pfam" id="PF01612">
    <property type="entry name" value="DNA_pol_A_exo1"/>
    <property type="match status" value="1"/>
</dbReference>
<evidence type="ECO:0000256" key="4">
    <source>
        <dbReference type="ARBA" id="ARBA00022801"/>
    </source>
</evidence>
<dbReference type="InterPro" id="IPR006292">
    <property type="entry name" value="RNase_D"/>
</dbReference>
<sequence>MPHWITQPSELTDRLQAARPSRIGLDTEFIRERTYWPQLALVQMAMGEEILLIDPLTPGMNAALKEWLTATDIVKVMHSASEDLVTFKCACGTLPRPLFDTQIAAALAGVGGGMGYQKLVQEVTGTLLTKGETRSDWMRRPLSPSQLDYAADDVRYLFAIHDALSRRLAEQGRLEWLAEDADRLLATVEHDDGERWPHVSLRAAQFLEPAAQRRLLRLLRWRDLQARQSDRPRSWILDNELASQLARFPPADLEALLRQFDKFPKAPRKLANAVWEALNIPLPDEAHAPLAQAATDGNKAVLKRLQDTVAQRSRELGLPDGLLASRRHLETLMEQRSWPAALGQWRRALLEAQLMPLLENTAE</sequence>
<dbReference type="InterPro" id="IPR002562">
    <property type="entry name" value="3'-5'_exonuclease_dom"/>
</dbReference>
<dbReference type="InterPro" id="IPR036397">
    <property type="entry name" value="RNaseH_sf"/>
</dbReference>
<dbReference type="InterPro" id="IPR051086">
    <property type="entry name" value="RNase_D-like"/>
</dbReference>
<evidence type="ECO:0000256" key="3">
    <source>
        <dbReference type="ARBA" id="ARBA00022722"/>
    </source>
</evidence>
<dbReference type="CDD" id="cd06142">
    <property type="entry name" value="RNaseD_exo"/>
    <property type="match status" value="1"/>
</dbReference>
<evidence type="ECO:0000256" key="1">
    <source>
        <dbReference type="ARBA" id="ARBA00022490"/>
    </source>
</evidence>
<dbReference type="Gene3D" id="3.30.420.10">
    <property type="entry name" value="Ribonuclease H-like superfamily/Ribonuclease H"/>
    <property type="match status" value="1"/>
</dbReference>
<dbReference type="EC" id="3.1.13.5" evidence="6"/>
<dbReference type="HAMAP" id="MF_01899">
    <property type="entry name" value="RNase_D"/>
    <property type="match status" value="1"/>
</dbReference>
<dbReference type="InterPro" id="IPR002121">
    <property type="entry name" value="HRDC_dom"/>
</dbReference>
<accession>A0A098PYI3</accession>
<dbReference type="eggNOG" id="COG0349">
    <property type="taxonomic scope" value="Bacteria"/>
</dbReference>
<dbReference type="GeneID" id="58003352"/>
<dbReference type="Proteomes" id="UP000028012">
    <property type="component" value="Unassembled WGS sequence"/>
</dbReference>
<evidence type="ECO:0000256" key="6">
    <source>
        <dbReference type="HAMAP-Rule" id="MF_01899"/>
    </source>
</evidence>
<dbReference type="NCBIfam" id="TIGR01388">
    <property type="entry name" value="rnd"/>
    <property type="match status" value="1"/>
</dbReference>
<comment type="similarity">
    <text evidence="6">Belongs to the RNase D family.</text>
</comment>
<dbReference type="PROSITE" id="PS50967">
    <property type="entry name" value="HRDC"/>
    <property type="match status" value="1"/>
</dbReference>
<dbReference type="SMART" id="SM00474">
    <property type="entry name" value="35EXOc"/>
    <property type="match status" value="1"/>
</dbReference>
<comment type="subcellular location">
    <subcellularLocation>
        <location evidence="6">Cytoplasm</location>
    </subcellularLocation>
</comment>